<keyword evidence="7" id="KW-1185">Reference proteome</keyword>
<sequence>MSSPAIDNISQDVIWEISRSYNSFLVKSNQNGGVQFSRDPLNLVNKNVRKHAGFANDKALGIVRNDKGYTVITKKPTAPTKPKETFIKSQVSGAKSSRKGYKAVANQTAKNGYRPDLRAAAVARVSAIQQSHLPVKDEPATKLRGNKAKRAAAAAAASA</sequence>
<name>A0A9P5D1B2_9HYPO</name>
<keyword evidence="3" id="KW-0687">Ribonucleoprotein</keyword>
<dbReference type="Gene3D" id="3.30.390.110">
    <property type="match status" value="1"/>
</dbReference>
<evidence type="ECO:0000256" key="1">
    <source>
        <dbReference type="ARBA" id="ARBA00007926"/>
    </source>
</evidence>
<comment type="caution">
    <text evidence="6">The sequence shown here is derived from an EMBL/GenBank/DDBJ whole genome shotgun (WGS) entry which is preliminary data.</text>
</comment>
<dbReference type="GO" id="GO:0005840">
    <property type="term" value="C:ribosome"/>
    <property type="evidence" value="ECO:0007669"/>
    <property type="project" value="UniProtKB-KW"/>
</dbReference>
<accession>A0A9P5D1B2</accession>
<dbReference type="InterPro" id="IPR002672">
    <property type="entry name" value="Ribosomal_eL28"/>
</dbReference>
<dbReference type="EMBL" id="JAANYQ010000017">
    <property type="protein sequence ID" value="KAF4120271.1"/>
    <property type="molecule type" value="Genomic_DNA"/>
</dbReference>
<dbReference type="AlphaFoldDB" id="A0A9P5D1B2"/>
<dbReference type="PANTHER" id="PTHR10544">
    <property type="entry name" value="60S RIBOSOMAL PROTEIN L28"/>
    <property type="match status" value="1"/>
</dbReference>
<gene>
    <name evidence="6" type="ORF">GMORB2_3072</name>
</gene>
<feature type="region of interest" description="Disordered" evidence="4">
    <location>
        <begin position="73"/>
        <end position="92"/>
    </location>
</feature>
<evidence type="ECO:0000313" key="7">
    <source>
        <dbReference type="Proteomes" id="UP000749293"/>
    </source>
</evidence>
<evidence type="ECO:0000256" key="3">
    <source>
        <dbReference type="ARBA" id="ARBA00023274"/>
    </source>
</evidence>
<dbReference type="GeneID" id="55969300"/>
<reference evidence="6" key="1">
    <citation type="submission" date="2020-03" db="EMBL/GenBank/DDBJ databases">
        <title>Site-based positive gene gene selection in Geosmithia morbida across the United States reveals a broad range of putative effectors and factors for local host and environmental adapation.</title>
        <authorList>
            <person name="Onufrak A."/>
            <person name="Murdoch R.W."/>
            <person name="Gazis R."/>
            <person name="Huff M."/>
            <person name="Staton M."/>
            <person name="Klingeman W."/>
            <person name="Hadziabdic D."/>
        </authorList>
    </citation>
    <scope>NUCLEOTIDE SEQUENCE</scope>
    <source>
        <strain evidence="6">1262</strain>
    </source>
</reference>
<dbReference type="OrthoDB" id="338850at2759"/>
<dbReference type="GO" id="GO:0006412">
    <property type="term" value="P:translation"/>
    <property type="evidence" value="ECO:0007669"/>
    <property type="project" value="InterPro"/>
</dbReference>
<feature type="region of interest" description="Disordered" evidence="4">
    <location>
        <begin position="133"/>
        <end position="159"/>
    </location>
</feature>
<dbReference type="InterPro" id="IPR029004">
    <property type="entry name" value="Ribosomal_eL28/Mak16"/>
</dbReference>
<dbReference type="Pfam" id="PF01778">
    <property type="entry name" value="Ribosomal_L28e"/>
    <property type="match status" value="1"/>
</dbReference>
<dbReference type="GO" id="GO:0003735">
    <property type="term" value="F:structural constituent of ribosome"/>
    <property type="evidence" value="ECO:0007669"/>
    <property type="project" value="InterPro"/>
</dbReference>
<dbReference type="Proteomes" id="UP000749293">
    <property type="component" value="Unassembled WGS sequence"/>
</dbReference>
<protein>
    <submittedName>
        <fullName evidence="6">Large subunit ribosomal protein L28e</fullName>
    </submittedName>
</protein>
<comment type="similarity">
    <text evidence="1">Belongs to the eukaryotic ribosomal protein eL28 family.</text>
</comment>
<dbReference type="GO" id="GO:1990904">
    <property type="term" value="C:ribonucleoprotein complex"/>
    <property type="evidence" value="ECO:0007669"/>
    <property type="project" value="UniProtKB-KW"/>
</dbReference>
<dbReference type="RefSeq" id="XP_035318923.1">
    <property type="nucleotide sequence ID" value="XM_035465048.1"/>
</dbReference>
<evidence type="ECO:0000313" key="6">
    <source>
        <dbReference type="EMBL" id="KAF4120271.1"/>
    </source>
</evidence>
<feature type="domain" description="Ribosomal eL28/Mak16" evidence="5">
    <location>
        <begin position="13"/>
        <end position="131"/>
    </location>
</feature>
<keyword evidence="2 6" id="KW-0689">Ribosomal protein</keyword>
<evidence type="ECO:0000256" key="4">
    <source>
        <dbReference type="SAM" id="MobiDB-lite"/>
    </source>
</evidence>
<evidence type="ECO:0000256" key="2">
    <source>
        <dbReference type="ARBA" id="ARBA00022980"/>
    </source>
</evidence>
<organism evidence="6 7">
    <name type="scientific">Geosmithia morbida</name>
    <dbReference type="NCBI Taxonomy" id="1094350"/>
    <lineage>
        <taxon>Eukaryota</taxon>
        <taxon>Fungi</taxon>
        <taxon>Dikarya</taxon>
        <taxon>Ascomycota</taxon>
        <taxon>Pezizomycotina</taxon>
        <taxon>Sordariomycetes</taxon>
        <taxon>Hypocreomycetidae</taxon>
        <taxon>Hypocreales</taxon>
        <taxon>Bionectriaceae</taxon>
        <taxon>Geosmithia</taxon>
    </lineage>
</organism>
<proteinExistence type="inferred from homology"/>
<evidence type="ECO:0000259" key="5">
    <source>
        <dbReference type="Pfam" id="PF01778"/>
    </source>
</evidence>